<protein>
    <submittedName>
        <fullName evidence="1">Uncharacterized protein</fullName>
    </submittedName>
</protein>
<dbReference type="OrthoDB" id="10563109at2759"/>
<name>A0A3P7FQ27_WUCBA</name>
<organism evidence="1 2">
    <name type="scientific">Wuchereria bancrofti</name>
    <dbReference type="NCBI Taxonomy" id="6293"/>
    <lineage>
        <taxon>Eukaryota</taxon>
        <taxon>Metazoa</taxon>
        <taxon>Ecdysozoa</taxon>
        <taxon>Nematoda</taxon>
        <taxon>Chromadorea</taxon>
        <taxon>Rhabditida</taxon>
        <taxon>Spirurina</taxon>
        <taxon>Spiruromorpha</taxon>
        <taxon>Filarioidea</taxon>
        <taxon>Onchocercidae</taxon>
        <taxon>Wuchereria</taxon>
    </lineage>
</organism>
<dbReference type="InParanoid" id="A0A3P7FQ27"/>
<keyword evidence="2" id="KW-1185">Reference proteome</keyword>
<evidence type="ECO:0000313" key="1">
    <source>
        <dbReference type="EMBL" id="VDM12662.1"/>
    </source>
</evidence>
<evidence type="ECO:0000313" key="2">
    <source>
        <dbReference type="Proteomes" id="UP000270924"/>
    </source>
</evidence>
<dbReference type="AlphaFoldDB" id="A0A3P7FQ27"/>
<accession>A0A3P7FQ27</accession>
<sequence length="84" mass="9526">MKSHLSAEECFSNSHEVHYARTFPAEEIDRMYPLCAKETSSDELNTKSSQNENEGKTLTEIAEMVTTSRPPEMKTVEFDGNPKL</sequence>
<gene>
    <name evidence="1" type="ORF">WBA_LOCUS6048</name>
</gene>
<dbReference type="Proteomes" id="UP000270924">
    <property type="component" value="Unassembled WGS sequence"/>
</dbReference>
<reference evidence="1 2" key="1">
    <citation type="submission" date="2018-11" db="EMBL/GenBank/DDBJ databases">
        <authorList>
            <consortium name="Pathogen Informatics"/>
        </authorList>
    </citation>
    <scope>NUCLEOTIDE SEQUENCE [LARGE SCALE GENOMIC DNA]</scope>
</reference>
<dbReference type="EMBL" id="UYWW01003337">
    <property type="protein sequence ID" value="VDM12662.1"/>
    <property type="molecule type" value="Genomic_DNA"/>
</dbReference>
<proteinExistence type="predicted"/>